<gene>
    <name evidence="5" type="ORF">CTEN210_07109</name>
</gene>
<evidence type="ECO:0000313" key="5">
    <source>
        <dbReference type="EMBL" id="GFH50633.1"/>
    </source>
</evidence>
<sequence>MRQRQFLHIFLFLLQNNFRFSSMLAGVSARNPEDYDYDISFPMLGDSIHVSTNYPWLPHNVDPSIPTPDEYKNMPIQPLGDRLGFYQEYMQGCRDHWRDTEGDTICDDNDLERLHHNTVQIPSMVNFTDVGYKKIRAPEHVFQLLQEFWEKNKHKEADESWFAGNIFVNYWKEPSKFVDVAREDLEGGGQELLDELWDSSIKTISEWTGQALVPSSLYGIRVYKEGAVLAPHIDRMPLISSAIINVDQDPDAEPWPLEVIGHDGVARNITMEVGDMVLYESHSVMHGRPFPFTGKYYANLFIHFESDPDTYEGLPPYILEGSEEAKKFLAGEYSDSIPSFNYRRLKEKRSRHESHDAAGDGNLEALLRIAKEDAAALHLSDYNGWQPIHEAARGGHTDVVEFLTDQGADLNAKTAGGSSVLDIVADYFGEDDTLYEYLVAHGALEAGPEL</sequence>
<dbReference type="EMBL" id="BLLK01000040">
    <property type="protein sequence ID" value="GFH50633.1"/>
    <property type="molecule type" value="Genomic_DNA"/>
</dbReference>
<dbReference type="SMART" id="SM00248">
    <property type="entry name" value="ANK"/>
    <property type="match status" value="1"/>
</dbReference>
<evidence type="ECO:0000256" key="1">
    <source>
        <dbReference type="ARBA" id="ARBA00022737"/>
    </source>
</evidence>
<dbReference type="Gene3D" id="1.25.40.20">
    <property type="entry name" value="Ankyrin repeat-containing domain"/>
    <property type="match status" value="1"/>
</dbReference>
<dbReference type="InterPro" id="IPR002110">
    <property type="entry name" value="Ankyrin_rpt"/>
</dbReference>
<keyword evidence="4" id="KW-0732">Signal</keyword>
<dbReference type="AlphaFoldDB" id="A0AAD3CR52"/>
<name>A0AAD3CR52_9STRA</name>
<proteinExistence type="predicted"/>
<evidence type="ECO:0000313" key="6">
    <source>
        <dbReference type="Proteomes" id="UP001054902"/>
    </source>
</evidence>
<dbReference type="SUPFAM" id="SSF48403">
    <property type="entry name" value="Ankyrin repeat"/>
    <property type="match status" value="1"/>
</dbReference>
<dbReference type="InterPro" id="IPR036770">
    <property type="entry name" value="Ankyrin_rpt-contain_sf"/>
</dbReference>
<evidence type="ECO:0000256" key="3">
    <source>
        <dbReference type="PROSITE-ProRule" id="PRU00023"/>
    </source>
</evidence>
<comment type="caution">
    <text evidence="5">The sequence shown here is derived from an EMBL/GenBank/DDBJ whole genome shotgun (WGS) entry which is preliminary data.</text>
</comment>
<keyword evidence="2 3" id="KW-0040">ANK repeat</keyword>
<feature type="chain" id="PRO_5042282576" evidence="4">
    <location>
        <begin position="30"/>
        <end position="450"/>
    </location>
</feature>
<evidence type="ECO:0000256" key="2">
    <source>
        <dbReference type="ARBA" id="ARBA00023043"/>
    </source>
</evidence>
<organism evidence="5 6">
    <name type="scientific">Chaetoceros tenuissimus</name>
    <dbReference type="NCBI Taxonomy" id="426638"/>
    <lineage>
        <taxon>Eukaryota</taxon>
        <taxon>Sar</taxon>
        <taxon>Stramenopiles</taxon>
        <taxon>Ochrophyta</taxon>
        <taxon>Bacillariophyta</taxon>
        <taxon>Coscinodiscophyceae</taxon>
        <taxon>Chaetocerotophycidae</taxon>
        <taxon>Chaetocerotales</taxon>
        <taxon>Chaetocerotaceae</taxon>
        <taxon>Chaetoceros</taxon>
    </lineage>
</organism>
<reference evidence="5 6" key="1">
    <citation type="journal article" date="2021" name="Sci. Rep.">
        <title>The genome of the diatom Chaetoceros tenuissimus carries an ancient integrated fragment of an extant virus.</title>
        <authorList>
            <person name="Hongo Y."/>
            <person name="Kimura K."/>
            <person name="Takaki Y."/>
            <person name="Yoshida Y."/>
            <person name="Baba S."/>
            <person name="Kobayashi G."/>
            <person name="Nagasaki K."/>
            <person name="Hano T."/>
            <person name="Tomaru Y."/>
        </authorList>
    </citation>
    <scope>NUCLEOTIDE SEQUENCE [LARGE SCALE GENOMIC DNA]</scope>
    <source>
        <strain evidence="5 6">NIES-3715</strain>
    </source>
</reference>
<dbReference type="PROSITE" id="PS50088">
    <property type="entry name" value="ANK_REPEAT"/>
    <property type="match status" value="1"/>
</dbReference>
<feature type="repeat" description="ANK" evidence="3">
    <location>
        <begin position="383"/>
        <end position="415"/>
    </location>
</feature>
<dbReference type="PROSITE" id="PS50297">
    <property type="entry name" value="ANK_REP_REGION"/>
    <property type="match status" value="1"/>
</dbReference>
<accession>A0AAD3CR52</accession>
<keyword evidence="6" id="KW-1185">Reference proteome</keyword>
<protein>
    <submittedName>
        <fullName evidence="5">Uncharacterized protein</fullName>
    </submittedName>
</protein>
<evidence type="ECO:0000256" key="4">
    <source>
        <dbReference type="SAM" id="SignalP"/>
    </source>
</evidence>
<dbReference type="Proteomes" id="UP001054902">
    <property type="component" value="Unassembled WGS sequence"/>
</dbReference>
<dbReference type="Pfam" id="PF12796">
    <property type="entry name" value="Ank_2"/>
    <property type="match status" value="1"/>
</dbReference>
<dbReference type="PANTHER" id="PTHR24171">
    <property type="entry name" value="ANKYRIN REPEAT DOMAIN-CONTAINING PROTEIN 39-RELATED"/>
    <property type="match status" value="1"/>
</dbReference>
<feature type="signal peptide" evidence="4">
    <location>
        <begin position="1"/>
        <end position="29"/>
    </location>
</feature>
<keyword evidence="1" id="KW-0677">Repeat</keyword>